<evidence type="ECO:0000313" key="1">
    <source>
        <dbReference type="EMBL" id="CAG5077407.1"/>
    </source>
</evidence>
<proteinExistence type="predicted"/>
<gene>
    <name evidence="1" type="ORF">OKIOD_LOCUS263</name>
</gene>
<evidence type="ECO:0000313" key="2">
    <source>
        <dbReference type="Proteomes" id="UP001158576"/>
    </source>
</evidence>
<dbReference type="Proteomes" id="UP001158576">
    <property type="component" value="Chromosome PAR"/>
</dbReference>
<dbReference type="EMBL" id="OU015568">
    <property type="protein sequence ID" value="CAG5077407.1"/>
    <property type="molecule type" value="Genomic_DNA"/>
</dbReference>
<accession>A0ABN7RH91</accession>
<sequence>MCLCRYKWAKSEIFIRELYAKFQERGVKPDVIQFAEEVILPAEVLENGDLLLEPPMSFAGLASDIRPFLEETADYDATILLHDAVTSVSVDDYIRAVDLIGEEATIYPVAIGELSRPRTSYSPNVEKLSILADTQLSEAKVFDLNRYGEADKLIEIILQ</sequence>
<protein>
    <submittedName>
        <fullName evidence="1">Oidioi.mRNA.OKI2018_I69.PAR.g8705.t1.cds</fullName>
    </submittedName>
</protein>
<keyword evidence="2" id="KW-1185">Reference proteome</keyword>
<name>A0ABN7RH91_OIKDI</name>
<reference evidence="1 2" key="1">
    <citation type="submission" date="2021-04" db="EMBL/GenBank/DDBJ databases">
        <authorList>
            <person name="Bliznina A."/>
        </authorList>
    </citation>
    <scope>NUCLEOTIDE SEQUENCE [LARGE SCALE GENOMIC DNA]</scope>
</reference>
<organism evidence="1 2">
    <name type="scientific">Oikopleura dioica</name>
    <name type="common">Tunicate</name>
    <dbReference type="NCBI Taxonomy" id="34765"/>
    <lineage>
        <taxon>Eukaryota</taxon>
        <taxon>Metazoa</taxon>
        <taxon>Chordata</taxon>
        <taxon>Tunicata</taxon>
        <taxon>Appendicularia</taxon>
        <taxon>Copelata</taxon>
        <taxon>Oikopleuridae</taxon>
        <taxon>Oikopleura</taxon>
    </lineage>
</organism>